<protein>
    <submittedName>
        <fullName evidence="1">Uncharacterized protein</fullName>
    </submittedName>
</protein>
<evidence type="ECO:0000313" key="1">
    <source>
        <dbReference type="EMBL" id="KAJ8680137.1"/>
    </source>
</evidence>
<gene>
    <name evidence="1" type="ORF">QAD02_015924</name>
</gene>
<accession>A0ACC2PA16</accession>
<reference evidence="1" key="1">
    <citation type="submission" date="2023-04" db="EMBL/GenBank/DDBJ databases">
        <title>A chromosome-level genome assembly of the parasitoid wasp Eretmocerus hayati.</title>
        <authorList>
            <person name="Zhong Y."/>
            <person name="Liu S."/>
            <person name="Liu Y."/>
        </authorList>
    </citation>
    <scope>NUCLEOTIDE SEQUENCE</scope>
    <source>
        <strain evidence="1">ZJU_SS_LIU_2023</strain>
    </source>
</reference>
<dbReference type="EMBL" id="CM056742">
    <property type="protein sequence ID" value="KAJ8680137.1"/>
    <property type="molecule type" value="Genomic_DNA"/>
</dbReference>
<proteinExistence type="predicted"/>
<dbReference type="Proteomes" id="UP001239111">
    <property type="component" value="Chromosome 2"/>
</dbReference>
<evidence type="ECO:0000313" key="2">
    <source>
        <dbReference type="Proteomes" id="UP001239111"/>
    </source>
</evidence>
<sequence>MDLTLLILIFIVISTILYWYLTKTYKHWENQNVPCLPNPVPGLGHMMPIITLKQSLQDFVLNAYGQTDASVIGFYFVRKPAIIVRDPELVKSVLVTNFNSFRNNSIQLNEKSDPVMAKNPFFATDPDTWKTSRTRTVQHLSGRKLGQLFIIVNEVVVKMHSYVIRKIDENNGSFEYETKDFFTKYTGEVVANAAFAIEGQSFHDNPDKWCFDNVAKTLFEPTLLNGMKQALLFYLPEVGHSLGVSFLQKSTDQYFRENLKATLKQRKEVKSPPHDFLQFCIDSNEKDDVDNIIADLIVFYGDVYETSSSSLSSVFYHLSKHQDIQEKLREHIANVMKKYGNQITYESLKEMNYLEQVIYEALRITPPFPSNLKVCTEEITLQGSDGLKIHLKPGNPVLVPIVALHGDEKHWPNAQDFDPDRFCQENQTDRNKFVFLPFGEGPRQCPGMRFAMMLMKLATASLIHKFSIAHSHKTKEPLEIEPSSIITYVKGGLWAKFEKLNQSG</sequence>
<name>A0ACC2PA16_9HYME</name>
<organism evidence="1 2">
    <name type="scientific">Eretmocerus hayati</name>
    <dbReference type="NCBI Taxonomy" id="131215"/>
    <lineage>
        <taxon>Eukaryota</taxon>
        <taxon>Metazoa</taxon>
        <taxon>Ecdysozoa</taxon>
        <taxon>Arthropoda</taxon>
        <taxon>Hexapoda</taxon>
        <taxon>Insecta</taxon>
        <taxon>Pterygota</taxon>
        <taxon>Neoptera</taxon>
        <taxon>Endopterygota</taxon>
        <taxon>Hymenoptera</taxon>
        <taxon>Apocrita</taxon>
        <taxon>Proctotrupomorpha</taxon>
        <taxon>Chalcidoidea</taxon>
        <taxon>Aphelinidae</taxon>
        <taxon>Aphelininae</taxon>
        <taxon>Eretmocerus</taxon>
    </lineage>
</organism>
<comment type="caution">
    <text evidence="1">The sequence shown here is derived from an EMBL/GenBank/DDBJ whole genome shotgun (WGS) entry which is preliminary data.</text>
</comment>
<keyword evidence="2" id="KW-1185">Reference proteome</keyword>